<dbReference type="AlphaFoldDB" id="A0A2P6TEB8"/>
<dbReference type="GO" id="GO:0005930">
    <property type="term" value="C:axoneme"/>
    <property type="evidence" value="ECO:0007669"/>
    <property type="project" value="UniProtKB-SubCell"/>
</dbReference>
<comment type="subcellular location">
    <subcellularLocation>
        <location evidence="1">Cytoplasm</location>
        <location evidence="1">Cytoskeleton</location>
        <location evidence="1">Cilium axoneme</location>
    </subcellularLocation>
</comment>
<evidence type="ECO:0000259" key="2">
    <source>
        <dbReference type="Pfam" id="PF00646"/>
    </source>
</evidence>
<keyword evidence="3" id="KW-0418">Kinase</keyword>
<dbReference type="InterPro" id="IPR036047">
    <property type="entry name" value="F-box-like_dom_sf"/>
</dbReference>
<organism evidence="3 4">
    <name type="scientific">Chlorella sorokiniana</name>
    <name type="common">Freshwater green alga</name>
    <dbReference type="NCBI Taxonomy" id="3076"/>
    <lineage>
        <taxon>Eukaryota</taxon>
        <taxon>Viridiplantae</taxon>
        <taxon>Chlorophyta</taxon>
        <taxon>core chlorophytes</taxon>
        <taxon>Trebouxiophyceae</taxon>
        <taxon>Chlorellales</taxon>
        <taxon>Chlorellaceae</taxon>
        <taxon>Chlorella clade</taxon>
        <taxon>Chlorella</taxon>
    </lineage>
</organism>
<gene>
    <name evidence="3" type="ORF">C2E21_8499</name>
</gene>
<sequence length="909" mass="96914">MFQSLAALATDAHLPAGITRLLVERDAADEMPVQFTQLPRLQRLELEGCAYSGGSLSHLSALGSSLTRLDVSAEGTAAVLAALTRLQHLDSRIESETARQTMTAALPHLTGLLLTSSWCLNPLLPALSTLSQLRLCHLSNFGAHDARSQPATLPASSSSADATIADLPDAVLQHCLGFLPAKQRQRATLVCTRSLRQLVLTGSVDITPAVSQLTALQSLDLIGGVYCADGVRLPASITRLIATRDDIAELPEQLTQLTRLQRLRLEACSYYNQVLTGLPALGSSLTRLEIHDMDVPSGELLASLTQLQHFTCLMYSEEDGQAVAAALPHLTCLTCLILWSRRSLGPLLPALRGLSRLQLCDLSESSGQDNAAEEGGPPLQLPAGPWLASLRWLSVGLGTLLSSTPLLQGAAALEWLCATASAATTISITDLPESLLIRCLGLLRLEERQRAALACKRFAAAACSPELLRVVGTPCSCRGVSKLQSLAAWLVRHGPHVRTLELHGRGGAAGDDEGAVAVLTATCITAAGAAGQLAELSVSGDDQLQTGWLVAVASLRRLSLTSKSVHISSSMSRLTALRSLRLVGDTHFAAGGRLPASITRIYIEADKVQEMPEQIARLPQLRRLRLETCSYSSSSLSRLLALSGSLTRLELAEMEDLSAEGGMAALTRLQHLLCWLGSPEAGEAIAAALPHLTGLTCLMLWGDCCLNLLSPALSSLSRLQLCELENDGYDDAGGQLAPLPVGPWLHSLRWLSTNDNTLLRSLPALQAAAAFECISIELTPPSRSHDWLSSLAHTPFLDHPPCSQFVRLPRLHRLRLESCSYSTGSMSRLSALSGSLTRLEIEDVVNPVAKAGLAALTRLQHLMCALVLEEAGRAVAAALHHLTGLTCLSGRGRMNPLPPALSCLTRLQL</sequence>
<feature type="domain" description="F-box" evidence="2">
    <location>
        <begin position="428"/>
        <end position="468"/>
    </location>
</feature>
<evidence type="ECO:0000313" key="4">
    <source>
        <dbReference type="Proteomes" id="UP000239899"/>
    </source>
</evidence>
<dbReference type="SUPFAM" id="SSF52047">
    <property type="entry name" value="RNI-like"/>
    <property type="match status" value="2"/>
</dbReference>
<dbReference type="InterPro" id="IPR001810">
    <property type="entry name" value="F-box_dom"/>
</dbReference>
<keyword evidence="3" id="KW-0808">Transferase</keyword>
<dbReference type="SUPFAM" id="SSF81383">
    <property type="entry name" value="F-box domain"/>
    <property type="match status" value="1"/>
</dbReference>
<dbReference type="Proteomes" id="UP000239899">
    <property type="component" value="Unassembled WGS sequence"/>
</dbReference>
<evidence type="ECO:0000313" key="3">
    <source>
        <dbReference type="EMBL" id="PRW20986.1"/>
    </source>
</evidence>
<dbReference type="InterPro" id="IPR032675">
    <property type="entry name" value="LRR_dom_sf"/>
</dbReference>
<accession>A0A2P6TEB8</accession>
<name>A0A2P6TEB8_CHLSO</name>
<protein>
    <submittedName>
        <fullName evidence="3">Leucine-rich repeat transmembrane kinase</fullName>
    </submittedName>
</protein>
<dbReference type="PANTHER" id="PTHR47186:SF61">
    <property type="entry name" value="LEUCINE-RICH REPEAT-CONTAINING PROTEIN 57-RELATED"/>
    <property type="match status" value="1"/>
</dbReference>
<dbReference type="GO" id="GO:0016301">
    <property type="term" value="F:kinase activity"/>
    <property type="evidence" value="ECO:0007669"/>
    <property type="project" value="UniProtKB-KW"/>
</dbReference>
<dbReference type="EMBL" id="LHPG02000020">
    <property type="protein sequence ID" value="PRW20986.1"/>
    <property type="molecule type" value="Genomic_DNA"/>
</dbReference>
<dbReference type="SUPFAM" id="SSF52058">
    <property type="entry name" value="L domain-like"/>
    <property type="match status" value="1"/>
</dbReference>
<evidence type="ECO:0000256" key="1">
    <source>
        <dbReference type="ARBA" id="ARBA00004430"/>
    </source>
</evidence>
<dbReference type="Pfam" id="PF00646">
    <property type="entry name" value="F-box"/>
    <property type="match status" value="2"/>
</dbReference>
<comment type="caution">
    <text evidence="3">The sequence shown here is derived from an EMBL/GenBank/DDBJ whole genome shotgun (WGS) entry which is preliminary data.</text>
</comment>
<keyword evidence="3" id="KW-0812">Transmembrane</keyword>
<proteinExistence type="predicted"/>
<dbReference type="Gene3D" id="3.80.10.10">
    <property type="entry name" value="Ribonuclease Inhibitor"/>
    <property type="match status" value="4"/>
</dbReference>
<keyword evidence="4" id="KW-1185">Reference proteome</keyword>
<dbReference type="PANTHER" id="PTHR47186">
    <property type="entry name" value="LEUCINE-RICH REPEAT-CONTAINING PROTEIN 57"/>
    <property type="match status" value="1"/>
</dbReference>
<reference evidence="3 4" key="1">
    <citation type="journal article" date="2018" name="Plant J.">
        <title>Genome sequences of Chlorella sorokiniana UTEX 1602 and Micractinium conductrix SAG 241.80: implications to maltose excretion by a green alga.</title>
        <authorList>
            <person name="Arriola M.B."/>
            <person name="Velmurugan N."/>
            <person name="Zhang Y."/>
            <person name="Plunkett M.H."/>
            <person name="Hondzo H."/>
            <person name="Barney B.M."/>
        </authorList>
    </citation>
    <scope>NUCLEOTIDE SEQUENCE [LARGE SCALE GENOMIC DNA]</scope>
    <source>
        <strain evidence="4">UTEX 1602</strain>
    </source>
</reference>
<keyword evidence="3" id="KW-0472">Membrane</keyword>
<feature type="domain" description="F-box" evidence="2">
    <location>
        <begin position="165"/>
        <end position="193"/>
    </location>
</feature>